<evidence type="ECO:0000313" key="3">
    <source>
        <dbReference type="Proteomes" id="UP001501231"/>
    </source>
</evidence>
<dbReference type="InterPro" id="IPR017439">
    <property type="entry name" value="Amidohydrolase"/>
</dbReference>
<proteinExistence type="predicted"/>
<organism evidence="2 3">
    <name type="scientific">Actinomadura vinacea</name>
    <dbReference type="NCBI Taxonomy" id="115336"/>
    <lineage>
        <taxon>Bacteria</taxon>
        <taxon>Bacillati</taxon>
        <taxon>Actinomycetota</taxon>
        <taxon>Actinomycetes</taxon>
        <taxon>Streptosporangiales</taxon>
        <taxon>Thermomonosporaceae</taxon>
        <taxon>Actinomadura</taxon>
    </lineage>
</organism>
<dbReference type="PIRSF" id="PIRSF005962">
    <property type="entry name" value="Pept_M20D_amidohydro"/>
    <property type="match status" value="1"/>
</dbReference>
<dbReference type="InterPro" id="IPR002933">
    <property type="entry name" value="Peptidase_M20"/>
</dbReference>
<protein>
    <submittedName>
        <fullName evidence="2">M20 family metallopeptidase</fullName>
    </submittedName>
</protein>
<dbReference type="PANTHER" id="PTHR11014">
    <property type="entry name" value="PEPTIDASE M20 FAMILY MEMBER"/>
    <property type="match status" value="1"/>
</dbReference>
<dbReference type="Pfam" id="PF01546">
    <property type="entry name" value="Peptidase_M20"/>
    <property type="match status" value="1"/>
</dbReference>
<sequence>MSTISGMGEAGREPDFLHRGGEALIDFRRDLHAHPETGYQEFRTTERIRARLAAAGLEPKILPGGTGLICDIGPNRGPVVALRADIDALPMPDEKNVVYRSTVPGVAHACGHDVHTTILLGLGLSLAPQAAELTGRVRLLFQPAEEVPGGARDVIEAGGIEGVERVFALHCDPSIEVRQVGLVTGPITASSDKVQVKVTGPGGHTARPHQSVDLVQTVATLATDLPAALSRRIDPRSSHVLVWGRLSAGSAANVIPGEGELEGTLRCQSNETRSQAEQILRDLVPLVAKAYKAEADLTYVRGVPPTVNDEASIQIFREATERALGKAAAVPTMQSMGGEDFGLYLESIPGAYVRLGVRTPGSRKKCDLHRGDFDVDEGCIPVGVQLLRAVALTALGQ</sequence>
<dbReference type="InterPro" id="IPR011650">
    <property type="entry name" value="Peptidase_M20_dimer"/>
</dbReference>
<name>A0ABP5XBB7_9ACTN</name>
<dbReference type="SUPFAM" id="SSF53187">
    <property type="entry name" value="Zn-dependent exopeptidases"/>
    <property type="match status" value="1"/>
</dbReference>
<dbReference type="EMBL" id="BAAARW010000038">
    <property type="protein sequence ID" value="GAA2451238.1"/>
    <property type="molecule type" value="Genomic_DNA"/>
</dbReference>
<dbReference type="Gene3D" id="3.40.630.10">
    <property type="entry name" value="Zn peptidases"/>
    <property type="match status" value="1"/>
</dbReference>
<accession>A0ABP5XBB7</accession>
<dbReference type="Gene3D" id="3.30.70.360">
    <property type="match status" value="1"/>
</dbReference>
<comment type="caution">
    <text evidence="2">The sequence shown here is derived from an EMBL/GenBank/DDBJ whole genome shotgun (WGS) entry which is preliminary data.</text>
</comment>
<dbReference type="NCBIfam" id="TIGR01891">
    <property type="entry name" value="amidohydrolases"/>
    <property type="match status" value="1"/>
</dbReference>
<gene>
    <name evidence="2" type="ORF">GCM10010191_81630</name>
</gene>
<keyword evidence="3" id="KW-1185">Reference proteome</keyword>
<dbReference type="SUPFAM" id="SSF55031">
    <property type="entry name" value="Bacterial exopeptidase dimerisation domain"/>
    <property type="match status" value="1"/>
</dbReference>
<dbReference type="PANTHER" id="PTHR11014:SF63">
    <property type="entry name" value="METALLOPEPTIDASE, PUTATIVE (AFU_ORTHOLOGUE AFUA_6G09600)-RELATED"/>
    <property type="match status" value="1"/>
</dbReference>
<dbReference type="Proteomes" id="UP001501231">
    <property type="component" value="Unassembled WGS sequence"/>
</dbReference>
<evidence type="ECO:0000259" key="1">
    <source>
        <dbReference type="Pfam" id="PF07687"/>
    </source>
</evidence>
<reference evidence="3" key="1">
    <citation type="journal article" date="2019" name="Int. J. Syst. Evol. Microbiol.">
        <title>The Global Catalogue of Microorganisms (GCM) 10K type strain sequencing project: providing services to taxonomists for standard genome sequencing and annotation.</title>
        <authorList>
            <consortium name="The Broad Institute Genomics Platform"/>
            <consortium name="The Broad Institute Genome Sequencing Center for Infectious Disease"/>
            <person name="Wu L."/>
            <person name="Ma J."/>
        </authorList>
    </citation>
    <scope>NUCLEOTIDE SEQUENCE [LARGE SCALE GENOMIC DNA]</scope>
    <source>
        <strain evidence="3">JCM 3325</strain>
    </source>
</reference>
<dbReference type="InterPro" id="IPR036264">
    <property type="entry name" value="Bact_exopeptidase_dim_dom"/>
</dbReference>
<feature type="domain" description="Peptidase M20 dimerisation" evidence="1">
    <location>
        <begin position="193"/>
        <end position="285"/>
    </location>
</feature>
<dbReference type="Pfam" id="PF07687">
    <property type="entry name" value="M20_dimer"/>
    <property type="match status" value="1"/>
</dbReference>
<evidence type="ECO:0000313" key="2">
    <source>
        <dbReference type="EMBL" id="GAA2451238.1"/>
    </source>
</evidence>